<gene>
    <name evidence="4" type="ORF">X975_07347</name>
</gene>
<reference evidence="4 5" key="1">
    <citation type="submission" date="2013-11" db="EMBL/GenBank/DDBJ databases">
        <title>Genome sequencing of Stegodyphus mimosarum.</title>
        <authorList>
            <person name="Bechsgaard J."/>
        </authorList>
    </citation>
    <scope>NUCLEOTIDE SEQUENCE [LARGE SCALE GENOMIC DNA]</scope>
</reference>
<evidence type="ECO:0000313" key="5">
    <source>
        <dbReference type="Proteomes" id="UP000054359"/>
    </source>
</evidence>
<dbReference type="InterPro" id="IPR049362">
    <property type="entry name" value="TTI1_rpt"/>
</dbReference>
<dbReference type="OMA" id="HINSMEG"/>
<dbReference type="InterPro" id="IPR011989">
    <property type="entry name" value="ARM-like"/>
</dbReference>
<accession>A0A087UZ20</accession>
<evidence type="ECO:0000313" key="4">
    <source>
        <dbReference type="EMBL" id="KFM82609.1"/>
    </source>
</evidence>
<dbReference type="OrthoDB" id="49511at2759"/>
<dbReference type="InterPro" id="IPR052587">
    <property type="entry name" value="TELO2-interacting_protein_1"/>
</dbReference>
<dbReference type="GO" id="GO:0005737">
    <property type="term" value="C:cytoplasm"/>
    <property type="evidence" value="ECO:0007669"/>
    <property type="project" value="TreeGrafter"/>
</dbReference>
<dbReference type="PANTHER" id="PTHR18460:SF3">
    <property type="entry name" value="TELO2-INTERACTING PROTEIN 1 HOMOLOG"/>
    <property type="match status" value="1"/>
</dbReference>
<evidence type="ECO:0000256" key="1">
    <source>
        <dbReference type="SAM" id="SignalP"/>
    </source>
</evidence>
<dbReference type="Pfam" id="PF21547">
    <property type="entry name" value="TTI1"/>
    <property type="match status" value="1"/>
</dbReference>
<dbReference type="AlphaFoldDB" id="A0A087UZ20"/>
<dbReference type="Proteomes" id="UP000054359">
    <property type="component" value="Unassembled WGS sequence"/>
</dbReference>
<keyword evidence="5" id="KW-1185">Reference proteome</keyword>
<dbReference type="SUPFAM" id="SSF48371">
    <property type="entry name" value="ARM repeat"/>
    <property type="match status" value="1"/>
</dbReference>
<sequence length="658" mass="75027">MTLKIFADLIVLVIGDHCPFTQCQPTDNSVSSPHNAISAVNKNEAWYEEVSKNVGILVKNILPVASHSHWKVRLEFLLFAKSLLLKCTHRLKNCMSMLLPAVFALSVDKYKEVSTCSQDLLNQLQNKYQALNLASINSVIEDDIYASTSKLIKSKLSANDTQKLYILKSLQGYMQILGSSLNNLLCSMPHLERIILSLISLLEYDTNTVNLVEEVSFPTNFDISAPNLWPRKKFLYFQDEEILDCVCNLCYILGQMENNRLLIDYIFDKLQNSNLYTLQCIFLIGCIVKGFPEEPNCVELIGDILDELLSPAVWDLALYDTNHINSMEGSDSSQEQCKVINVKTYNSNVYQICLILETIAKCAERLKCQFRGQLIKILSPVMERAGSSNLVISQSGRVCLHIIAKCCDYPSIAELIKENADYIINSITIQFHHFLHRPEMAVVLQVALEESEAESLTLFSDVALQALKILDHNQDKAFPLLTILFSVVKCVKKWFPSKKCEEINVPLQSVVKTSLKNALMRYVSAKEEELNLLHNNSKEENFHNAYEENNASLDVNDKISIPLHVNLTSEILKRCIHLQSSRNLYLRMLSLETIEFCILALRDFENQLHPLVHELWNSFVQRFSEDTVVIFKAFKVLLVIADECRDFVRVRMLKDVIP</sequence>
<dbReference type="Pfam" id="PF24181">
    <property type="entry name" value="TPR_TTI1_C"/>
    <property type="match status" value="1"/>
</dbReference>
<feature type="domain" description="TTI1 C-terminal TPR" evidence="3">
    <location>
        <begin position="484"/>
        <end position="658"/>
    </location>
</feature>
<feature type="signal peptide" evidence="1">
    <location>
        <begin position="1"/>
        <end position="23"/>
    </location>
</feature>
<feature type="non-terminal residue" evidence="4">
    <location>
        <position position="658"/>
    </location>
</feature>
<dbReference type="InterPro" id="IPR057567">
    <property type="entry name" value="TPR_TTI1_C"/>
</dbReference>
<dbReference type="Pfam" id="PF24173">
    <property type="entry name" value="TPR_TTI1_N"/>
    <property type="match status" value="1"/>
</dbReference>
<dbReference type="InterPro" id="IPR057566">
    <property type="entry name" value="TPR_TTI1_N"/>
</dbReference>
<dbReference type="Pfam" id="PF24176">
    <property type="entry name" value="TPR_TTI1_2nd"/>
    <property type="match status" value="1"/>
</dbReference>
<dbReference type="EMBL" id="KK122374">
    <property type="protein sequence ID" value="KFM82609.1"/>
    <property type="molecule type" value="Genomic_DNA"/>
</dbReference>
<keyword evidence="1" id="KW-0732">Signal</keyword>
<feature type="domain" description="TTI1 N-terminal TPR" evidence="2">
    <location>
        <begin position="2"/>
        <end position="108"/>
    </location>
</feature>
<dbReference type="PANTHER" id="PTHR18460">
    <property type="entry name" value="TEL2 INTERACTING PROTEIN 1 TTI1 FAMILY MEMBER"/>
    <property type="match status" value="1"/>
</dbReference>
<dbReference type="InterPro" id="IPR016024">
    <property type="entry name" value="ARM-type_fold"/>
</dbReference>
<name>A0A087UZ20_STEMI</name>
<dbReference type="Gene3D" id="1.25.10.10">
    <property type="entry name" value="Leucine-rich Repeat Variant"/>
    <property type="match status" value="2"/>
</dbReference>
<evidence type="ECO:0000259" key="2">
    <source>
        <dbReference type="Pfam" id="PF24173"/>
    </source>
</evidence>
<proteinExistence type="predicted"/>
<feature type="chain" id="PRO_5001831001" evidence="1">
    <location>
        <begin position="24"/>
        <end position="658"/>
    </location>
</feature>
<evidence type="ECO:0000259" key="3">
    <source>
        <dbReference type="Pfam" id="PF24181"/>
    </source>
</evidence>
<organism evidence="4 5">
    <name type="scientific">Stegodyphus mimosarum</name>
    <name type="common">African social velvet spider</name>
    <dbReference type="NCBI Taxonomy" id="407821"/>
    <lineage>
        <taxon>Eukaryota</taxon>
        <taxon>Metazoa</taxon>
        <taxon>Ecdysozoa</taxon>
        <taxon>Arthropoda</taxon>
        <taxon>Chelicerata</taxon>
        <taxon>Arachnida</taxon>
        <taxon>Araneae</taxon>
        <taxon>Araneomorphae</taxon>
        <taxon>Entelegynae</taxon>
        <taxon>Eresoidea</taxon>
        <taxon>Eresidae</taxon>
        <taxon>Stegodyphus</taxon>
    </lineage>
</organism>
<protein>
    <submittedName>
        <fullName evidence="4">TELO2-interacting protein 1-like protein</fullName>
    </submittedName>
</protein>
<dbReference type="STRING" id="407821.A0A087UZ20"/>